<accession>A0AAQ3Q355</accession>
<keyword evidence="3" id="KW-1185">Reference proteome</keyword>
<feature type="compositionally biased region" description="Polar residues" evidence="1">
    <location>
        <begin position="474"/>
        <end position="490"/>
    </location>
</feature>
<sequence length="1201" mass="132392">MPYEHGRRNGIIEKYAYGRNRNFFRRSVDQNSNRTCPKDLQLLELTPSGPRLPLFTVIFVDTDAFSKVSTSLLPDIAEGKNFESESSKMNHHEPPSPQLFMVGLRATNTDFTSLSSSCISSEASSSDQSTNKLSSPLVSPSTPLPLCSTSGNSSGSVCDSASAVGTDFLVNDFSKVEKRVKRNPRKKGKKKGKQYKRIASRKVSTEPNVQSNGNTYSPSAFEASTPTSHSSSGKHLLDNNMSDEAAHPSLLDIDISLDKDHCSNNIEFVDSPNLFLSTSYSDETEDFEQLPSSQRFAGDELGCNTTASLHSSCTIEDAEAVPSTFDGSSRQDRFKENGTHDGNFSSISVDKSLDCWNSDIGENSSDDIVTRLLVKDESGPSSSECEIIPPSEEVTQYDTSSRTITMNVCNSDVEVSKGYNDDSYLSNDVIDACSSTERADCSSQAGSSNDFHPVISGRRGRRNRRMIDNGGSNGANRYSTASIHSNTGKDNSYSIWQKVQKCEKKESVSKPNNISVMSPQREVSSKDTKMKTKHNKSVGVKQKQSGMTCRYPCSDAISKVEPSQVASRGPKVGRNHSKPTVGNSVSGIKSKSSSGVKHANQYQRSGSYTGKTDMPNSQQKEDMQNSLLININNHSDLGLKSPCNSLSQISLCKMTDNIECCPPESEKVINVLMDEATPSGNACNGVCHASLPAAYSEISHLPTSLGQSDQRQVEANSENGSTKYSKDIQGLSVLRGEDQQLTKPDTDNHRESNSLTTVKTPVQKWVPVGRKDVAVSVNNEAAVSQLHSGVAELEDSSSKYVSSTGKDGEVSCHETNKMTSKLMPYHHSAEVLDLCTVTNCKTYEVKEKEFIGFDTDLDKIIGAVNVGCKLRTRIEGAQMVSGCPVADYEKFLSSASPVIRQTQRSTTCNSCSPEQLIGNSLCLHQIPNISLKHIWQWYEEPGCFGLEVKAHDFSNSRRLQNGHFGFTAYFVPYLSAVQLFRISRHNRCCNLGGQPAMTGVSSSQEDLSNIKNHLGNEELIFEYFEYDQPPRRRPLYDKIKELVNSDKLTDGCVFGDPLQLENVELHDLHPASWYCVAWYPIYRIPDGNFHAAFLTYHSLGHFVRQSAPGTVPGAFKTLVSPVVGLQTYNDKGENWFQPRDSNSKAIHSEDASYSNTSQLIKERLRTLKQTASVMARAVISKENQKSMNRHPDYEFFVSRSW</sequence>
<feature type="region of interest" description="Disordered" evidence="1">
    <location>
        <begin position="560"/>
        <end position="620"/>
    </location>
</feature>
<feature type="compositionally biased region" description="Polar residues" evidence="1">
    <location>
        <begin position="600"/>
        <end position="620"/>
    </location>
</feature>
<dbReference type="InterPro" id="IPR008507">
    <property type="entry name" value="DUF789"/>
</dbReference>
<feature type="compositionally biased region" description="Low complexity" evidence="1">
    <location>
        <begin position="122"/>
        <end position="150"/>
    </location>
</feature>
<feature type="compositionally biased region" description="Polar residues" evidence="1">
    <location>
        <begin position="702"/>
        <end position="723"/>
    </location>
</feature>
<feature type="region of interest" description="Disordered" evidence="1">
    <location>
        <begin position="439"/>
        <end position="490"/>
    </location>
</feature>
<feature type="compositionally biased region" description="Polar residues" evidence="1">
    <location>
        <begin position="439"/>
        <end position="450"/>
    </location>
</feature>
<feature type="compositionally biased region" description="Low complexity" evidence="1">
    <location>
        <begin position="581"/>
        <end position="597"/>
    </location>
</feature>
<dbReference type="PANTHER" id="PTHR32010:SF18">
    <property type="entry name" value="DUF789 FAMILY PROTEIN"/>
    <property type="match status" value="1"/>
</dbReference>
<protein>
    <submittedName>
        <fullName evidence="2">Uncharacterized protein</fullName>
    </submittedName>
</protein>
<organism evidence="2 3">
    <name type="scientific">Canna indica</name>
    <name type="common">Indian-shot</name>
    <dbReference type="NCBI Taxonomy" id="4628"/>
    <lineage>
        <taxon>Eukaryota</taxon>
        <taxon>Viridiplantae</taxon>
        <taxon>Streptophyta</taxon>
        <taxon>Embryophyta</taxon>
        <taxon>Tracheophyta</taxon>
        <taxon>Spermatophyta</taxon>
        <taxon>Magnoliopsida</taxon>
        <taxon>Liliopsida</taxon>
        <taxon>Zingiberales</taxon>
        <taxon>Cannaceae</taxon>
        <taxon>Canna</taxon>
    </lineage>
</organism>
<reference evidence="2 3" key="1">
    <citation type="submission" date="2023-10" db="EMBL/GenBank/DDBJ databases">
        <title>Chromosome-scale genome assembly provides insights into flower coloration mechanisms of Canna indica.</title>
        <authorList>
            <person name="Li C."/>
        </authorList>
    </citation>
    <scope>NUCLEOTIDE SEQUENCE [LARGE SCALE GENOMIC DNA]</scope>
    <source>
        <tissue evidence="2">Flower</tissue>
    </source>
</reference>
<gene>
    <name evidence="2" type="ORF">Cni_G03530</name>
</gene>
<dbReference type="EMBL" id="CP136890">
    <property type="protein sequence ID" value="WOK94825.1"/>
    <property type="molecule type" value="Genomic_DNA"/>
</dbReference>
<dbReference type="Proteomes" id="UP001327560">
    <property type="component" value="Chromosome 1"/>
</dbReference>
<name>A0AAQ3Q355_9LILI</name>
<dbReference type="PANTHER" id="PTHR32010">
    <property type="entry name" value="PHOTOSYSTEM II STABILITY/ASSEMBLY FACTOR HCF136, CHLOROPLASTIC"/>
    <property type="match status" value="1"/>
</dbReference>
<feature type="compositionally biased region" description="Basic residues" evidence="1">
    <location>
        <begin position="179"/>
        <end position="200"/>
    </location>
</feature>
<dbReference type="Pfam" id="PF05623">
    <property type="entry name" value="DUF789"/>
    <property type="match status" value="2"/>
</dbReference>
<dbReference type="AlphaFoldDB" id="A0AAQ3Q355"/>
<feature type="region of interest" description="Disordered" evidence="1">
    <location>
        <begin position="504"/>
        <end position="543"/>
    </location>
</feature>
<feature type="region of interest" description="Disordered" evidence="1">
    <location>
        <begin position="179"/>
        <end position="240"/>
    </location>
</feature>
<evidence type="ECO:0000313" key="3">
    <source>
        <dbReference type="Proteomes" id="UP001327560"/>
    </source>
</evidence>
<feature type="compositionally biased region" description="Polar residues" evidence="1">
    <location>
        <begin position="205"/>
        <end position="233"/>
    </location>
</feature>
<evidence type="ECO:0000256" key="1">
    <source>
        <dbReference type="SAM" id="MobiDB-lite"/>
    </source>
</evidence>
<evidence type="ECO:0000313" key="2">
    <source>
        <dbReference type="EMBL" id="WOK94825.1"/>
    </source>
</evidence>
<proteinExistence type="predicted"/>
<feature type="compositionally biased region" description="Polar residues" evidence="1">
    <location>
        <begin position="509"/>
        <end position="522"/>
    </location>
</feature>
<feature type="compositionally biased region" description="Basic and acidic residues" evidence="1">
    <location>
        <begin position="735"/>
        <end position="752"/>
    </location>
</feature>
<feature type="region of interest" description="Disordered" evidence="1">
    <location>
        <begin position="122"/>
        <end position="151"/>
    </location>
</feature>
<feature type="region of interest" description="Disordered" evidence="1">
    <location>
        <begin position="702"/>
        <end position="755"/>
    </location>
</feature>